<dbReference type="InterPro" id="IPR013424">
    <property type="entry name" value="Ice-binding_C"/>
</dbReference>
<evidence type="ECO:0000313" key="4">
    <source>
        <dbReference type="Proteomes" id="UP000326837"/>
    </source>
</evidence>
<accession>A0A5K7XI13</accession>
<feature type="chain" id="PRO_5024815244" description="Ice-binding protein C-terminal domain-containing protein" evidence="1">
    <location>
        <begin position="24"/>
        <end position="200"/>
    </location>
</feature>
<dbReference type="EMBL" id="AP021861">
    <property type="protein sequence ID" value="BBO36088.1"/>
    <property type="molecule type" value="Genomic_DNA"/>
</dbReference>
<feature type="signal peptide" evidence="1">
    <location>
        <begin position="1"/>
        <end position="23"/>
    </location>
</feature>
<proteinExistence type="predicted"/>
<keyword evidence="4" id="KW-1185">Reference proteome</keyword>
<sequence length="200" mass="21078">MQRSSVAALALMVALASVNVSHATKFAVLLGSPQGSAVIAPNPLYTSNEPEVNPLFHHDVFGLGFDPTELWQGAPATLEVLFTDSLPGDLPPAPKGALVFGVSLFDQASGNAIHQLRAPVTLAVEFDRPADPSSFVFSSLNESTGVWGEFQKGKPKQGSTGSVCGTTDHFSFFYIAAVPEPSTWTLALAAGALGVVRRRR</sequence>
<dbReference type="RefSeq" id="WP_152101328.1">
    <property type="nucleotide sequence ID" value="NZ_AP021861.1"/>
</dbReference>
<evidence type="ECO:0000313" key="3">
    <source>
        <dbReference type="EMBL" id="BBO36088.1"/>
    </source>
</evidence>
<evidence type="ECO:0000259" key="2">
    <source>
        <dbReference type="Pfam" id="PF07589"/>
    </source>
</evidence>
<feature type="domain" description="Ice-binding protein C-terminal" evidence="2">
    <location>
        <begin position="177"/>
        <end position="200"/>
    </location>
</feature>
<organism evidence="3 4">
    <name type="scientific">Lacipirellula parvula</name>
    <dbReference type="NCBI Taxonomy" id="2650471"/>
    <lineage>
        <taxon>Bacteria</taxon>
        <taxon>Pseudomonadati</taxon>
        <taxon>Planctomycetota</taxon>
        <taxon>Planctomycetia</taxon>
        <taxon>Pirellulales</taxon>
        <taxon>Lacipirellulaceae</taxon>
        <taxon>Lacipirellula</taxon>
    </lineage>
</organism>
<protein>
    <recommendedName>
        <fullName evidence="2">Ice-binding protein C-terminal domain-containing protein</fullName>
    </recommendedName>
</protein>
<dbReference type="Proteomes" id="UP000326837">
    <property type="component" value="Chromosome"/>
</dbReference>
<evidence type="ECO:0000256" key="1">
    <source>
        <dbReference type="SAM" id="SignalP"/>
    </source>
</evidence>
<gene>
    <name evidence="3" type="ORF">PLANPX_5700</name>
</gene>
<keyword evidence="1" id="KW-0732">Signal</keyword>
<name>A0A5K7XI13_9BACT</name>
<dbReference type="AlphaFoldDB" id="A0A5K7XI13"/>
<dbReference type="Pfam" id="PF07589">
    <property type="entry name" value="PEP-CTERM"/>
    <property type="match status" value="1"/>
</dbReference>
<dbReference type="KEGG" id="lpav:PLANPX_5700"/>
<reference evidence="4" key="1">
    <citation type="submission" date="2019-10" db="EMBL/GenBank/DDBJ databases">
        <title>Lacipirellula parvula gen. nov., sp. nov., representing a lineage of planctomycetes widespread in freshwater anoxic habitats, and description of the family Lacipirellulaceae.</title>
        <authorList>
            <person name="Dedysh S.N."/>
            <person name="Kulichevskaya I.S."/>
            <person name="Beletsky A.V."/>
            <person name="Rakitin A.L."/>
            <person name="Mardanov A.V."/>
            <person name="Ivanova A.A."/>
            <person name="Saltykova V.X."/>
            <person name="Rijpstra W.I.C."/>
            <person name="Sinninghe Damste J.S."/>
            <person name="Ravin N.V."/>
        </authorList>
    </citation>
    <scope>NUCLEOTIDE SEQUENCE [LARGE SCALE GENOMIC DNA]</scope>
    <source>
        <strain evidence="4">PX69</strain>
    </source>
</reference>